<dbReference type="SUPFAM" id="SSF53613">
    <property type="entry name" value="Ribokinase-like"/>
    <property type="match status" value="1"/>
</dbReference>
<evidence type="ECO:0000256" key="8">
    <source>
        <dbReference type="ARBA" id="ARBA00022842"/>
    </source>
</evidence>
<dbReference type="OrthoDB" id="9810880at2"/>
<proteinExistence type="inferred from homology"/>
<comment type="caution">
    <text evidence="15">The sequence shown here is derived from an EMBL/GenBank/DDBJ whole genome shotgun (WGS) entry which is preliminary data.</text>
</comment>
<dbReference type="Proteomes" id="UP000003573">
    <property type="component" value="Unassembled WGS sequence"/>
</dbReference>
<protein>
    <recommendedName>
        <fullName evidence="2">pyridoxal kinase</fullName>
        <ecNumber evidence="2">2.7.1.35</ecNumber>
    </recommendedName>
    <alternativeName>
        <fullName evidence="10">PN/PL/PM kinase</fullName>
    </alternativeName>
    <alternativeName>
        <fullName evidence="11">Pyridoxal kinase</fullName>
    </alternativeName>
    <alternativeName>
        <fullName evidence="9">Pyridoxamine kinase</fullName>
    </alternativeName>
    <alternativeName>
        <fullName evidence="12">Vitamin B6 kinase</fullName>
    </alternativeName>
</protein>
<dbReference type="PANTHER" id="PTHR20858:SF19">
    <property type="entry name" value="PYRIDOXINE KINASE"/>
    <property type="match status" value="1"/>
</dbReference>
<dbReference type="STRING" id="764298.STRMA_1789"/>
<evidence type="ECO:0000256" key="5">
    <source>
        <dbReference type="ARBA" id="ARBA00022741"/>
    </source>
</evidence>
<dbReference type="InterPro" id="IPR004399">
    <property type="entry name" value="HMP/HMP-P_kinase_dom"/>
</dbReference>
<comment type="catalytic activity">
    <reaction evidence="13">
        <text>pyridoxal + ATP = pyridoxal 5'-phosphate + ADP + H(+)</text>
        <dbReference type="Rhea" id="RHEA:10224"/>
        <dbReference type="ChEBI" id="CHEBI:15378"/>
        <dbReference type="ChEBI" id="CHEBI:17310"/>
        <dbReference type="ChEBI" id="CHEBI:30616"/>
        <dbReference type="ChEBI" id="CHEBI:456216"/>
        <dbReference type="ChEBI" id="CHEBI:597326"/>
        <dbReference type="EC" id="2.7.1.35"/>
    </reaction>
</comment>
<sequence>MTTKYMLAISGNDIFSGGGLHADLATFTSNHLHGFVAVTCLTAMTNKGFEVFATDSTVFGHQFNSLKDVPFSGIKLGLLPNVNIAKQALDFVKLHTDIPVVLDPVLVCKESHDVEVSALREELLNFFPYASIITPNLVEAELLSQRSIKTLADMKLAAKKLYDLGAKNVAIKGGNRLDEKMAIDIFYDGKRLQVLEKPVLSTNNIGAGCTFASSIASQLALGKSAAEAVVISKDFVYQAIQHSDQYGVHQHYEKK</sequence>
<keyword evidence="7" id="KW-0067">ATP-binding</keyword>
<dbReference type="GO" id="GO:0009228">
    <property type="term" value="P:thiamine biosynthetic process"/>
    <property type="evidence" value="ECO:0007669"/>
    <property type="project" value="InterPro"/>
</dbReference>
<dbReference type="eggNOG" id="COG0351">
    <property type="taxonomic scope" value="Bacteria"/>
</dbReference>
<dbReference type="EMBL" id="AEUW02000001">
    <property type="protein sequence ID" value="EHJ51828.1"/>
    <property type="molecule type" value="Genomic_DNA"/>
</dbReference>
<reference evidence="15 16" key="1">
    <citation type="journal article" date="2014" name="Int. J. Syst. Evol. Microbiol.">
        <title>Phylogenomics and the dynamic genome evolution of the genus Streptococcus.</title>
        <authorList>
            <consortium name="The Broad Institute Genome Sequencing Platform"/>
            <person name="Richards V.P."/>
            <person name="Palmer S.R."/>
            <person name="Pavinski Bitar P.D."/>
            <person name="Qin X."/>
            <person name="Weinstock G.M."/>
            <person name="Highlander S.K."/>
            <person name="Town C.D."/>
            <person name="Burne R.A."/>
            <person name="Stanhope M.J."/>
        </authorList>
    </citation>
    <scope>NUCLEOTIDE SEQUENCE [LARGE SCALE GENOMIC DNA]</scope>
    <source>
        <strain evidence="15 16">NCTC 11558</strain>
    </source>
</reference>
<dbReference type="InterPro" id="IPR029056">
    <property type="entry name" value="Ribokinase-like"/>
</dbReference>
<evidence type="ECO:0000256" key="9">
    <source>
        <dbReference type="ARBA" id="ARBA00042307"/>
    </source>
</evidence>
<dbReference type="PANTHER" id="PTHR20858">
    <property type="entry name" value="PHOSPHOMETHYLPYRIMIDINE KINASE"/>
    <property type="match status" value="1"/>
</dbReference>
<accession>G5JV79</accession>
<keyword evidence="16" id="KW-1185">Reference proteome</keyword>
<dbReference type="GO" id="GO:0046872">
    <property type="term" value="F:metal ion binding"/>
    <property type="evidence" value="ECO:0007669"/>
    <property type="project" value="UniProtKB-KW"/>
</dbReference>
<dbReference type="CDD" id="cd01169">
    <property type="entry name" value="HMPP_kinase"/>
    <property type="match status" value="1"/>
</dbReference>
<evidence type="ECO:0000313" key="15">
    <source>
        <dbReference type="EMBL" id="EHJ51828.1"/>
    </source>
</evidence>
<evidence type="ECO:0000256" key="11">
    <source>
        <dbReference type="ARBA" id="ARBA00042396"/>
    </source>
</evidence>
<keyword evidence="8" id="KW-0460">Magnesium</keyword>
<keyword evidence="3" id="KW-0808">Transferase</keyword>
<evidence type="ECO:0000256" key="1">
    <source>
        <dbReference type="ARBA" id="ARBA00009879"/>
    </source>
</evidence>
<evidence type="ECO:0000256" key="4">
    <source>
        <dbReference type="ARBA" id="ARBA00022723"/>
    </source>
</evidence>
<comment type="similarity">
    <text evidence="1">Belongs to the ThiD family.</text>
</comment>
<evidence type="ECO:0000256" key="6">
    <source>
        <dbReference type="ARBA" id="ARBA00022777"/>
    </source>
</evidence>
<dbReference type="AlphaFoldDB" id="G5JV79"/>
<evidence type="ECO:0000256" key="10">
    <source>
        <dbReference type="ARBA" id="ARBA00042348"/>
    </source>
</evidence>
<dbReference type="Gene3D" id="3.40.1190.20">
    <property type="match status" value="1"/>
</dbReference>
<dbReference type="NCBIfam" id="NF009078">
    <property type="entry name" value="PRK12413.1"/>
    <property type="match status" value="1"/>
</dbReference>
<organism evidence="15 16">
    <name type="scientific">Streptococcus macacae NCTC 11558</name>
    <dbReference type="NCBI Taxonomy" id="764298"/>
    <lineage>
        <taxon>Bacteria</taxon>
        <taxon>Bacillati</taxon>
        <taxon>Bacillota</taxon>
        <taxon>Bacilli</taxon>
        <taxon>Lactobacillales</taxon>
        <taxon>Streptococcaceae</taxon>
        <taxon>Streptococcus</taxon>
    </lineage>
</organism>
<dbReference type="EC" id="2.7.1.35" evidence="2"/>
<evidence type="ECO:0000256" key="7">
    <source>
        <dbReference type="ARBA" id="ARBA00022840"/>
    </source>
</evidence>
<evidence type="ECO:0000259" key="14">
    <source>
        <dbReference type="Pfam" id="PF08543"/>
    </source>
</evidence>
<evidence type="ECO:0000313" key="16">
    <source>
        <dbReference type="Proteomes" id="UP000003573"/>
    </source>
</evidence>
<keyword evidence="4" id="KW-0479">Metal-binding</keyword>
<dbReference type="GO" id="GO:0005524">
    <property type="term" value="F:ATP binding"/>
    <property type="evidence" value="ECO:0007669"/>
    <property type="project" value="UniProtKB-KW"/>
</dbReference>
<keyword evidence="6 15" id="KW-0418">Kinase</keyword>
<gene>
    <name evidence="15" type="ORF">STRMA_1789</name>
</gene>
<dbReference type="RefSeq" id="WP_003079092.1">
    <property type="nucleotide sequence ID" value="NZ_AEUW02000001.1"/>
</dbReference>
<keyword evidence="5" id="KW-0547">Nucleotide-binding</keyword>
<evidence type="ECO:0000256" key="2">
    <source>
        <dbReference type="ARBA" id="ARBA00012104"/>
    </source>
</evidence>
<dbReference type="GO" id="GO:0008478">
    <property type="term" value="F:pyridoxal kinase activity"/>
    <property type="evidence" value="ECO:0007669"/>
    <property type="project" value="UniProtKB-EC"/>
</dbReference>
<dbReference type="GO" id="GO:0008972">
    <property type="term" value="F:phosphomethylpyrimidine kinase activity"/>
    <property type="evidence" value="ECO:0007669"/>
    <property type="project" value="InterPro"/>
</dbReference>
<evidence type="ECO:0000256" key="12">
    <source>
        <dbReference type="ARBA" id="ARBA00042531"/>
    </source>
</evidence>
<evidence type="ECO:0000256" key="3">
    <source>
        <dbReference type="ARBA" id="ARBA00022679"/>
    </source>
</evidence>
<name>G5JV79_9STRE</name>
<dbReference type="Pfam" id="PF08543">
    <property type="entry name" value="Phos_pyr_kin"/>
    <property type="match status" value="1"/>
</dbReference>
<feature type="domain" description="Pyridoxamine kinase/Phosphomethylpyrimidine kinase" evidence="14">
    <location>
        <begin position="13"/>
        <end position="247"/>
    </location>
</feature>
<dbReference type="GO" id="GO:0008902">
    <property type="term" value="F:hydroxymethylpyrimidine kinase activity"/>
    <property type="evidence" value="ECO:0007669"/>
    <property type="project" value="TreeGrafter"/>
</dbReference>
<evidence type="ECO:0000256" key="13">
    <source>
        <dbReference type="ARBA" id="ARBA00049293"/>
    </source>
</evidence>
<dbReference type="InterPro" id="IPR013749">
    <property type="entry name" value="PM/HMP-P_kinase-1"/>
</dbReference>
<dbReference type="GO" id="GO:0005829">
    <property type="term" value="C:cytosol"/>
    <property type="evidence" value="ECO:0007669"/>
    <property type="project" value="TreeGrafter"/>
</dbReference>